<name>A0A9N7YGZ5_PLEPL</name>
<feature type="compositionally biased region" description="Polar residues" evidence="1">
    <location>
        <begin position="132"/>
        <end position="146"/>
    </location>
</feature>
<organism evidence="2 3">
    <name type="scientific">Pleuronectes platessa</name>
    <name type="common">European plaice</name>
    <dbReference type="NCBI Taxonomy" id="8262"/>
    <lineage>
        <taxon>Eukaryota</taxon>
        <taxon>Metazoa</taxon>
        <taxon>Chordata</taxon>
        <taxon>Craniata</taxon>
        <taxon>Vertebrata</taxon>
        <taxon>Euteleostomi</taxon>
        <taxon>Actinopterygii</taxon>
        <taxon>Neopterygii</taxon>
        <taxon>Teleostei</taxon>
        <taxon>Neoteleostei</taxon>
        <taxon>Acanthomorphata</taxon>
        <taxon>Carangaria</taxon>
        <taxon>Pleuronectiformes</taxon>
        <taxon>Pleuronectoidei</taxon>
        <taxon>Pleuronectidae</taxon>
        <taxon>Pleuronectes</taxon>
    </lineage>
</organism>
<evidence type="ECO:0000313" key="2">
    <source>
        <dbReference type="EMBL" id="CAB1425191.1"/>
    </source>
</evidence>
<feature type="compositionally biased region" description="Basic residues" evidence="1">
    <location>
        <begin position="1"/>
        <end position="10"/>
    </location>
</feature>
<feature type="compositionally biased region" description="Basic and acidic residues" evidence="1">
    <location>
        <begin position="163"/>
        <end position="178"/>
    </location>
</feature>
<feature type="compositionally biased region" description="Polar residues" evidence="1">
    <location>
        <begin position="179"/>
        <end position="192"/>
    </location>
</feature>
<comment type="caution">
    <text evidence="2">The sequence shown here is derived from an EMBL/GenBank/DDBJ whole genome shotgun (WGS) entry which is preliminary data.</text>
</comment>
<accession>A0A9N7YGZ5</accession>
<protein>
    <submittedName>
        <fullName evidence="2">Uncharacterized protein</fullName>
    </submittedName>
</protein>
<proteinExistence type="predicted"/>
<feature type="compositionally biased region" description="Acidic residues" evidence="1">
    <location>
        <begin position="224"/>
        <end position="234"/>
    </location>
</feature>
<sequence length="434" mass="48253">MIRLIRKMTKRLLPVQRGDGRGDVTDKQKLCEDTNDQVSDVSPDRESDGGSLMDSRSNDHEDSHNGRSEENRDADDEEADNVSSIESWITDEGNSDHGNAEENADDEYSDNGSTMESLISLFVASLEAGGNTDDQNSDNGGSTESWNADEDFNEGDFDEGDFDDKHSEENYGDSHKTSSTESWHTDQGNSDDGCTGEKEDADDEDSDNSSSEESAHPDHGSSEESLDADDEASDDGNSVDPGSLGATSSDNHSDTESVQTPGDHMLIAFVLTKLVLHTTMKAQVPMRLSDLERIVKNLLEKSEQIQVIPGSTIKHKHVNRASKGLFKHLCRRFGSAVELLAAIEREKADDAIMEAVKIFTAKHKKRSILERFLSCVRKLIGRVRSMCSRKCEQGVKLKTRKSKLWFLYKEKHDTLDPQTQTHKHTEQQQLITDL</sequence>
<feature type="compositionally biased region" description="Basic and acidic residues" evidence="1">
    <location>
        <begin position="18"/>
        <end position="32"/>
    </location>
</feature>
<reference evidence="2" key="1">
    <citation type="submission" date="2020-03" db="EMBL/GenBank/DDBJ databases">
        <authorList>
            <person name="Weist P."/>
        </authorList>
    </citation>
    <scope>NUCLEOTIDE SEQUENCE</scope>
</reference>
<feature type="compositionally biased region" description="Basic and acidic residues" evidence="1">
    <location>
        <begin position="56"/>
        <end position="71"/>
    </location>
</feature>
<feature type="region of interest" description="Disordered" evidence="1">
    <location>
        <begin position="1"/>
        <end position="259"/>
    </location>
</feature>
<feature type="compositionally biased region" description="Basic and acidic residues" evidence="1">
    <location>
        <begin position="213"/>
        <end position="222"/>
    </location>
</feature>
<evidence type="ECO:0000313" key="3">
    <source>
        <dbReference type="Proteomes" id="UP001153269"/>
    </source>
</evidence>
<keyword evidence="3" id="KW-1185">Reference proteome</keyword>
<feature type="compositionally biased region" description="Acidic residues" evidence="1">
    <location>
        <begin position="147"/>
        <end position="162"/>
    </location>
</feature>
<feature type="compositionally biased region" description="Polar residues" evidence="1">
    <location>
        <begin position="245"/>
        <end position="259"/>
    </location>
</feature>
<dbReference type="EMBL" id="CADEAL010000784">
    <property type="protein sequence ID" value="CAB1425191.1"/>
    <property type="molecule type" value="Genomic_DNA"/>
</dbReference>
<gene>
    <name evidence="2" type="ORF">PLEPLA_LOCUS13121</name>
</gene>
<dbReference type="Proteomes" id="UP001153269">
    <property type="component" value="Unassembled WGS sequence"/>
</dbReference>
<evidence type="ECO:0000256" key="1">
    <source>
        <dbReference type="SAM" id="MobiDB-lite"/>
    </source>
</evidence>
<dbReference type="AlphaFoldDB" id="A0A9N7YGZ5"/>